<dbReference type="AlphaFoldDB" id="A0A1I2VEQ9"/>
<dbReference type="STRING" id="435880.SAMN04487988_10984"/>
<organism evidence="1 2">
    <name type="scientific">Algoriphagus hitonicola</name>
    <dbReference type="NCBI Taxonomy" id="435880"/>
    <lineage>
        <taxon>Bacteria</taxon>
        <taxon>Pseudomonadati</taxon>
        <taxon>Bacteroidota</taxon>
        <taxon>Cytophagia</taxon>
        <taxon>Cytophagales</taxon>
        <taxon>Cyclobacteriaceae</taxon>
        <taxon>Algoriphagus</taxon>
    </lineage>
</organism>
<evidence type="ECO:0008006" key="3">
    <source>
        <dbReference type="Google" id="ProtNLM"/>
    </source>
</evidence>
<proteinExistence type="predicted"/>
<dbReference type="PROSITE" id="PS51257">
    <property type="entry name" value="PROKAR_LIPOPROTEIN"/>
    <property type="match status" value="1"/>
</dbReference>
<name>A0A1I2VEQ9_9BACT</name>
<dbReference type="Proteomes" id="UP000199642">
    <property type="component" value="Unassembled WGS sequence"/>
</dbReference>
<sequence length="378" mass="44075">MRFTIALFLCSFLFFGCKEDSGESESDENLSNEWELEILDSIQVDYLGTADGGNFYKNQGIIFNFKENKLIKFDQTGKILNEISYPTDGPEMVHYPMQLKMTDEGTIYAASFVGWLYELNSDLSFNREIKLEFPTEARDGGGTLRTIDTWRDYLILYYPGRDGTNPYDPHFVKNHFLLEKINPENGQSEPIIKIPPISRYASDAYYERPWIQFGIEEDLLFLVLDNEPMVHVYDLSDEEKYLNTIHLSPSKFLDNGEHEKAYQYISGRKMLDGKIRQFFPTPEGIPVIYEEGIDEDIFAQYELNLPKNFPLYSEHQRQILKIIQSDSTLSNEIVVANKIDKILNIESLNEPFFALRNDEFIGEEQDYLTFYKLQLNQK</sequence>
<gene>
    <name evidence="1" type="ORF">SAMN04487988_10984</name>
</gene>
<keyword evidence="2" id="KW-1185">Reference proteome</keyword>
<reference evidence="2" key="1">
    <citation type="submission" date="2016-10" db="EMBL/GenBank/DDBJ databases">
        <authorList>
            <person name="Varghese N."/>
            <person name="Submissions S."/>
        </authorList>
    </citation>
    <scope>NUCLEOTIDE SEQUENCE [LARGE SCALE GENOMIC DNA]</scope>
    <source>
        <strain evidence="2">DSM 19315</strain>
    </source>
</reference>
<dbReference type="EMBL" id="FOPC01000009">
    <property type="protein sequence ID" value="SFG85916.1"/>
    <property type="molecule type" value="Genomic_DNA"/>
</dbReference>
<protein>
    <recommendedName>
        <fullName evidence="3">6-bladed beta-propeller protein</fullName>
    </recommendedName>
</protein>
<accession>A0A1I2VEQ9</accession>
<evidence type="ECO:0000313" key="2">
    <source>
        <dbReference type="Proteomes" id="UP000199642"/>
    </source>
</evidence>
<dbReference type="OrthoDB" id="815611at2"/>
<evidence type="ECO:0000313" key="1">
    <source>
        <dbReference type="EMBL" id="SFG85916.1"/>
    </source>
</evidence>
<dbReference type="RefSeq" id="WP_092792319.1">
    <property type="nucleotide sequence ID" value="NZ_FOPC01000009.1"/>
</dbReference>